<comment type="similarity">
    <text evidence="1">Belongs to the disease resistance NB-LRR family.</text>
</comment>
<feature type="domain" description="NB-ARC" evidence="8">
    <location>
        <begin position="135"/>
        <end position="295"/>
    </location>
</feature>
<keyword evidence="11" id="KW-1185">Reference proteome</keyword>
<dbReference type="PANTHER" id="PTHR33463">
    <property type="entry name" value="NB-ARC DOMAIN-CONTAINING PROTEIN-RELATED"/>
    <property type="match status" value="1"/>
</dbReference>
<dbReference type="InterPro" id="IPR058922">
    <property type="entry name" value="WHD_DRP"/>
</dbReference>
<evidence type="ECO:0000256" key="4">
    <source>
        <dbReference type="ARBA" id="ARBA00022741"/>
    </source>
</evidence>
<keyword evidence="7" id="KW-0175">Coiled coil</keyword>
<proteinExistence type="inferred from homology"/>
<keyword evidence="4" id="KW-0547">Nucleotide-binding</keyword>
<dbReference type="FunFam" id="1.10.10.10:FF:000322">
    <property type="entry name" value="Probable disease resistance protein At1g63360"/>
    <property type="match status" value="1"/>
</dbReference>
<keyword evidence="3" id="KW-0677">Repeat</keyword>
<feature type="coiled-coil region" evidence="7">
    <location>
        <begin position="14"/>
        <end position="77"/>
    </location>
</feature>
<evidence type="ECO:0000256" key="1">
    <source>
        <dbReference type="ARBA" id="ARBA00008894"/>
    </source>
</evidence>
<dbReference type="InterPro" id="IPR036388">
    <property type="entry name" value="WH-like_DNA-bd_sf"/>
</dbReference>
<dbReference type="SUPFAM" id="SSF52540">
    <property type="entry name" value="P-loop containing nucleoside triphosphate hydrolases"/>
    <property type="match status" value="1"/>
</dbReference>
<dbReference type="Proteomes" id="UP000231279">
    <property type="component" value="Unassembled WGS sequence"/>
</dbReference>
<dbReference type="EMBL" id="NKXS01000260">
    <property type="protein sequence ID" value="PIN25344.1"/>
    <property type="molecule type" value="Genomic_DNA"/>
</dbReference>
<reference evidence="11" key="1">
    <citation type="journal article" date="2018" name="Gigascience">
        <title>Genome assembly of the Pink Ipe (Handroanthus impetiginosus, Bignoniaceae), a highly valued, ecologically keystone Neotropical timber forest tree.</title>
        <authorList>
            <person name="Silva-Junior O.B."/>
            <person name="Grattapaglia D."/>
            <person name="Novaes E."/>
            <person name="Collevatti R.G."/>
        </authorList>
    </citation>
    <scope>NUCLEOTIDE SEQUENCE [LARGE SCALE GENOMIC DNA]</scope>
    <source>
        <strain evidence="11">cv. UFG-1</strain>
    </source>
</reference>
<accession>A0A2G9I6G5</accession>
<evidence type="ECO:0000256" key="2">
    <source>
        <dbReference type="ARBA" id="ARBA00022614"/>
    </source>
</evidence>
<evidence type="ECO:0000256" key="6">
    <source>
        <dbReference type="ARBA" id="ARBA00022840"/>
    </source>
</evidence>
<keyword evidence="2" id="KW-0433">Leucine-rich repeat</keyword>
<dbReference type="Pfam" id="PF00931">
    <property type="entry name" value="NB-ARC"/>
    <property type="match status" value="1"/>
</dbReference>
<evidence type="ECO:0000256" key="3">
    <source>
        <dbReference type="ARBA" id="ARBA00022737"/>
    </source>
</evidence>
<dbReference type="InterPro" id="IPR050905">
    <property type="entry name" value="Plant_NBS-LRR"/>
</dbReference>
<gene>
    <name evidence="10" type="ORF">CDL12_01918</name>
</gene>
<dbReference type="Gene3D" id="1.10.10.10">
    <property type="entry name" value="Winged helix-like DNA-binding domain superfamily/Winged helix DNA-binding domain"/>
    <property type="match status" value="1"/>
</dbReference>
<organism evidence="10 11">
    <name type="scientific">Handroanthus impetiginosus</name>
    <dbReference type="NCBI Taxonomy" id="429701"/>
    <lineage>
        <taxon>Eukaryota</taxon>
        <taxon>Viridiplantae</taxon>
        <taxon>Streptophyta</taxon>
        <taxon>Embryophyta</taxon>
        <taxon>Tracheophyta</taxon>
        <taxon>Spermatophyta</taxon>
        <taxon>Magnoliopsida</taxon>
        <taxon>eudicotyledons</taxon>
        <taxon>Gunneridae</taxon>
        <taxon>Pentapetalae</taxon>
        <taxon>asterids</taxon>
        <taxon>lamiids</taxon>
        <taxon>Lamiales</taxon>
        <taxon>Bignoniaceae</taxon>
        <taxon>Crescentiina</taxon>
        <taxon>Tabebuia alliance</taxon>
        <taxon>Handroanthus</taxon>
    </lineage>
</organism>
<dbReference type="InterPro" id="IPR002182">
    <property type="entry name" value="NB-ARC"/>
</dbReference>
<feature type="domain" description="Disease resistance protein winged helix" evidence="9">
    <location>
        <begin position="373"/>
        <end position="438"/>
    </location>
</feature>
<dbReference type="GO" id="GO:0043531">
    <property type="term" value="F:ADP binding"/>
    <property type="evidence" value="ECO:0007669"/>
    <property type="project" value="InterPro"/>
</dbReference>
<evidence type="ECO:0000259" key="9">
    <source>
        <dbReference type="Pfam" id="PF23559"/>
    </source>
</evidence>
<dbReference type="AlphaFoldDB" id="A0A2G9I6G5"/>
<evidence type="ECO:0000259" key="8">
    <source>
        <dbReference type="Pfam" id="PF00931"/>
    </source>
</evidence>
<comment type="caution">
    <text evidence="10">The sequence shown here is derived from an EMBL/GenBank/DDBJ whole genome shotgun (WGS) entry which is preliminary data.</text>
</comment>
<dbReference type="GO" id="GO:0005524">
    <property type="term" value="F:ATP binding"/>
    <property type="evidence" value="ECO:0007669"/>
    <property type="project" value="UniProtKB-KW"/>
</dbReference>
<evidence type="ECO:0000313" key="11">
    <source>
        <dbReference type="Proteomes" id="UP000231279"/>
    </source>
</evidence>
<dbReference type="OrthoDB" id="664960at2759"/>
<dbReference type="PRINTS" id="PR00364">
    <property type="entry name" value="DISEASERSIST"/>
</dbReference>
<protein>
    <submittedName>
        <fullName evidence="10">Uncharacterized protein</fullName>
    </submittedName>
</protein>
<dbReference type="InterPro" id="IPR027417">
    <property type="entry name" value="P-loop_NTPase"/>
</dbReference>
<evidence type="ECO:0000256" key="7">
    <source>
        <dbReference type="SAM" id="Coils"/>
    </source>
</evidence>
<keyword evidence="6" id="KW-0067">ATP-binding</keyword>
<dbReference type="PANTHER" id="PTHR33463:SF187">
    <property type="entry name" value="AND NB-ARC DOMAIN DISEASE RESISTANCE PROTEIN, PUTATIVE-RELATED"/>
    <property type="match status" value="1"/>
</dbReference>
<evidence type="ECO:0000313" key="10">
    <source>
        <dbReference type="EMBL" id="PIN25344.1"/>
    </source>
</evidence>
<keyword evidence="5" id="KW-0611">Plant defense</keyword>
<sequence length="502" mass="58698">MEKLVEYAFNTFADKNLESTLETLKNNLNSLSQKAFDVQEKTNNAELSGKKKRKREVEEWLKQVKIIKNEVRRVESEVQTQGFFGKFFKGDQATQLNEKVHQLVEQSQHFVELLIDYETRGEELLTTKLCGKGFKANLKRIWNFLKSDEVLSIGIYGMGGVGKTALVKHINNMFFEKRKEKCVCWITVSQVFSIKNLQDEIADFIGLHDLFNEENEEKRAARLNQAISRKNIILILDDVWENLCLEKLGDPLHIKDCKLILTTRSFEVCCRMGCQKKVEVQKLHTDEAWDLFKQKLGLDMALDPEVEEIAKSGKSLRCMRDETSIHVWRNELDRLRDPSIVQDDEEDEVFKVLKYSFDRLDLNHKLCFLCCSLYPEDFKIRKWQPVERCISEELVHKRKSRQSQLDQGHSILNKLVKICLLESVEEDWVKMHDLVRAMALKITKRKYMVISESRSLKEILIEGKWIKDLEKVSLMCKDIIEISDGMSLDCPDLTTLICRQYN</sequence>
<dbReference type="FunFam" id="3.40.50.300:FF:001091">
    <property type="entry name" value="Probable disease resistance protein At1g61300"/>
    <property type="match status" value="1"/>
</dbReference>
<evidence type="ECO:0000256" key="5">
    <source>
        <dbReference type="ARBA" id="ARBA00022821"/>
    </source>
</evidence>
<dbReference type="STRING" id="429701.A0A2G9I6G5"/>
<name>A0A2G9I6G5_9LAMI</name>
<dbReference type="Gene3D" id="3.40.50.300">
    <property type="entry name" value="P-loop containing nucleotide triphosphate hydrolases"/>
    <property type="match status" value="1"/>
</dbReference>
<dbReference type="Pfam" id="PF23559">
    <property type="entry name" value="WHD_DRP"/>
    <property type="match status" value="1"/>
</dbReference>
<dbReference type="GO" id="GO:0051607">
    <property type="term" value="P:defense response to virus"/>
    <property type="evidence" value="ECO:0007669"/>
    <property type="project" value="UniProtKB-ARBA"/>
</dbReference>